<dbReference type="AlphaFoldDB" id="A0A0K0EQ40"/>
<evidence type="ECO:0000256" key="1">
    <source>
        <dbReference type="ARBA" id="ARBA00004123"/>
    </source>
</evidence>
<protein>
    <submittedName>
        <fullName evidence="6 7">Chromo domain-containing protein</fullName>
    </submittedName>
</protein>
<dbReference type="Gene3D" id="2.40.50.40">
    <property type="match status" value="1"/>
</dbReference>
<evidence type="ECO:0000313" key="7">
    <source>
        <dbReference type="WBParaSite" id="TCONS_00002314.p1"/>
    </source>
</evidence>
<proteinExistence type="predicted"/>
<keyword evidence="5" id="KW-1185">Reference proteome</keyword>
<keyword evidence="2" id="KW-0539">Nucleus</keyword>
<dbReference type="SMART" id="SM00298">
    <property type="entry name" value="CHROMO"/>
    <property type="match status" value="1"/>
</dbReference>
<evidence type="ECO:0000259" key="4">
    <source>
        <dbReference type="PROSITE" id="PS50013"/>
    </source>
</evidence>
<dbReference type="Proteomes" id="UP000035681">
    <property type="component" value="Unplaced"/>
</dbReference>
<evidence type="ECO:0000256" key="2">
    <source>
        <dbReference type="ARBA" id="ARBA00023242"/>
    </source>
</evidence>
<name>A0A0K0EQ40_STRER</name>
<dbReference type="InterPro" id="IPR023780">
    <property type="entry name" value="Chromo_domain"/>
</dbReference>
<feature type="domain" description="Chromo" evidence="4">
    <location>
        <begin position="65"/>
        <end position="116"/>
    </location>
</feature>
<dbReference type="PROSITE" id="PS50013">
    <property type="entry name" value="CHROMO_2"/>
    <property type="match status" value="1"/>
</dbReference>
<dbReference type="WBParaSite" id="TCONS_00002314.p1">
    <property type="protein sequence ID" value="TCONS_00002314.p1"/>
    <property type="gene ID" value="XLOC_002175"/>
</dbReference>
<accession>A0A0K0EQ40</accession>
<dbReference type="InterPro" id="IPR000953">
    <property type="entry name" value="Chromo/chromo_shadow_dom"/>
</dbReference>
<evidence type="ECO:0000313" key="5">
    <source>
        <dbReference type="Proteomes" id="UP000035681"/>
    </source>
</evidence>
<dbReference type="GO" id="GO:0005634">
    <property type="term" value="C:nucleus"/>
    <property type="evidence" value="ECO:0007669"/>
    <property type="project" value="UniProtKB-SubCell"/>
</dbReference>
<dbReference type="STRING" id="6248.A0A0K0EQ40"/>
<reference evidence="6" key="1">
    <citation type="submission" date="2015-08" db="UniProtKB">
        <authorList>
            <consortium name="WormBaseParasite"/>
        </authorList>
    </citation>
    <scope>IDENTIFICATION</scope>
</reference>
<feature type="region of interest" description="Disordered" evidence="3">
    <location>
        <begin position="1"/>
        <end position="23"/>
    </location>
</feature>
<evidence type="ECO:0000256" key="3">
    <source>
        <dbReference type="SAM" id="MobiDB-lite"/>
    </source>
</evidence>
<dbReference type="PANTHER" id="PTHR22812">
    <property type="entry name" value="CHROMOBOX PROTEIN"/>
    <property type="match status" value="1"/>
</dbReference>
<comment type="subcellular location">
    <subcellularLocation>
        <location evidence="1">Nucleus</location>
    </subcellularLocation>
</comment>
<dbReference type="WBParaSite" id="SSTP_0001156900.1">
    <property type="protein sequence ID" value="SSTP_0001156900.1"/>
    <property type="gene ID" value="SSTP_0001156900"/>
</dbReference>
<organism evidence="6">
    <name type="scientific">Strongyloides stercoralis</name>
    <name type="common">Threadworm</name>
    <dbReference type="NCBI Taxonomy" id="6248"/>
    <lineage>
        <taxon>Eukaryota</taxon>
        <taxon>Metazoa</taxon>
        <taxon>Ecdysozoa</taxon>
        <taxon>Nematoda</taxon>
        <taxon>Chromadorea</taxon>
        <taxon>Rhabditida</taxon>
        <taxon>Tylenchina</taxon>
        <taxon>Panagrolaimomorpha</taxon>
        <taxon>Strongyloidoidea</taxon>
        <taxon>Strongyloididae</taxon>
        <taxon>Strongyloides</taxon>
    </lineage>
</organism>
<evidence type="ECO:0000313" key="6">
    <source>
        <dbReference type="WBParaSite" id="SSTP_0001156900.1"/>
    </source>
</evidence>
<dbReference type="CDD" id="cd00024">
    <property type="entry name" value="CD_CSD"/>
    <property type="match status" value="1"/>
</dbReference>
<dbReference type="Pfam" id="PF00385">
    <property type="entry name" value="Chromo"/>
    <property type="match status" value="1"/>
</dbReference>
<feature type="compositionally biased region" description="Basic and acidic residues" evidence="3">
    <location>
        <begin position="1"/>
        <end position="12"/>
    </location>
</feature>
<dbReference type="SUPFAM" id="SSF54160">
    <property type="entry name" value="Chromo domain-like"/>
    <property type="match status" value="1"/>
</dbReference>
<dbReference type="InterPro" id="IPR016197">
    <property type="entry name" value="Chromo-like_dom_sf"/>
</dbReference>
<dbReference type="InterPro" id="IPR051219">
    <property type="entry name" value="Heterochromatin_chromo-domain"/>
</dbReference>
<sequence>MKILNKSKDNNGKRQNKSINDRENSVIRDAALTQFFHNNAMNNNSIYEDENCGNTTEEEEEDGIYEVEYVIDVKMDSLGDCKYLVKWKNYDHNYDSWEPAENFNHTQVIDEFWAKNRHMALEMCFSKQFRINKIFVDYNNGNTLV</sequence>